<dbReference type="Pfam" id="PF11706">
    <property type="entry name" value="zf-CGNR"/>
    <property type="match status" value="1"/>
</dbReference>
<dbReference type="Proteomes" id="UP000825367">
    <property type="component" value="Chromosome"/>
</dbReference>
<keyword evidence="3" id="KW-1185">Reference proteome</keyword>
<protein>
    <submittedName>
        <fullName evidence="2">ABATE domain-containing protein</fullName>
    </submittedName>
</protein>
<dbReference type="InterPro" id="IPR010852">
    <property type="entry name" value="ABATE"/>
</dbReference>
<reference evidence="2 3" key="1">
    <citation type="submission" date="2021-07" db="EMBL/GenBank/DDBJ databases">
        <title>Whole genome sequencing of non-tuberculosis mycobacteria type-strains.</title>
        <authorList>
            <person name="Igarashi Y."/>
            <person name="Osugi A."/>
            <person name="Mitarai S."/>
        </authorList>
    </citation>
    <scope>NUCLEOTIDE SEQUENCE [LARGE SCALE GENOMIC DNA]</scope>
    <source>
        <strain evidence="2 3">JCM 16370</strain>
    </source>
</reference>
<sequence length="197" mass="21524">MEAGALLHKAQAAGFVVAGEPLAVDLADTLITTRDPAVDLLPDEKTSRLWWRLQQDRLPGGPPPPLEPTVELRRAIRHILDARLAGVMPHEAAIGHVNDVAASAPSTRSLVQTPAGWAAISTRHAPTDRPYQLSLAAAAESLIDVLTGPAQDRLRRCQNPSCSMLFVASDARRKFCTQNICANRTRVARHYQRHRPD</sequence>
<dbReference type="EMBL" id="CP080333">
    <property type="protein sequence ID" value="QYL16313.1"/>
    <property type="molecule type" value="Genomic_DNA"/>
</dbReference>
<evidence type="ECO:0000259" key="1">
    <source>
        <dbReference type="Pfam" id="PF11706"/>
    </source>
</evidence>
<dbReference type="RefSeq" id="WP_096312337.1">
    <property type="nucleotide sequence ID" value="NZ_BAAAVX010000047.1"/>
</dbReference>
<dbReference type="InterPro" id="IPR023286">
    <property type="entry name" value="ABATE_dom_sf"/>
</dbReference>
<organism evidence="2 3">
    <name type="scientific">Mycolicibacterium pallens</name>
    <dbReference type="NCBI Taxonomy" id="370524"/>
    <lineage>
        <taxon>Bacteria</taxon>
        <taxon>Bacillati</taxon>
        <taxon>Actinomycetota</taxon>
        <taxon>Actinomycetes</taxon>
        <taxon>Mycobacteriales</taxon>
        <taxon>Mycobacteriaceae</taxon>
        <taxon>Mycolicibacterium</taxon>
    </lineage>
</organism>
<dbReference type="Gene3D" id="1.10.3300.10">
    <property type="entry name" value="Jann2411-like domain"/>
    <property type="match status" value="1"/>
</dbReference>
<accession>A0ABX8VJN9</accession>
<name>A0ABX8VJN9_9MYCO</name>
<dbReference type="Pfam" id="PF07336">
    <property type="entry name" value="ABATE"/>
    <property type="match status" value="1"/>
</dbReference>
<dbReference type="SUPFAM" id="SSF160904">
    <property type="entry name" value="Jann2411-like"/>
    <property type="match status" value="1"/>
</dbReference>
<dbReference type="PANTHER" id="PTHR35525">
    <property type="entry name" value="BLL6575 PROTEIN"/>
    <property type="match status" value="1"/>
</dbReference>
<dbReference type="InterPro" id="IPR021005">
    <property type="entry name" value="Znf_CGNR"/>
</dbReference>
<dbReference type="PANTHER" id="PTHR35525:SF3">
    <property type="entry name" value="BLL6575 PROTEIN"/>
    <property type="match status" value="1"/>
</dbReference>
<evidence type="ECO:0000313" key="3">
    <source>
        <dbReference type="Proteomes" id="UP000825367"/>
    </source>
</evidence>
<evidence type="ECO:0000313" key="2">
    <source>
        <dbReference type="EMBL" id="QYL16313.1"/>
    </source>
</evidence>
<feature type="domain" description="Zinc finger CGNR" evidence="1">
    <location>
        <begin position="153"/>
        <end position="194"/>
    </location>
</feature>
<gene>
    <name evidence="2" type="ORF">K0O64_25395</name>
</gene>
<proteinExistence type="predicted"/>